<name>A0A846MWE1_9PROT</name>
<reference evidence="1 2" key="1">
    <citation type="submission" date="2020-03" db="EMBL/GenBank/DDBJ databases">
        <title>Genomic Encyclopedia of Type Strains, Phase IV (KMG-IV): sequencing the most valuable type-strain genomes for metagenomic binning, comparative biology and taxonomic classification.</title>
        <authorList>
            <person name="Goeker M."/>
        </authorList>
    </citation>
    <scope>NUCLEOTIDE SEQUENCE [LARGE SCALE GENOMIC DNA]</scope>
    <source>
        <strain evidence="1 2">DSM 19867</strain>
    </source>
</reference>
<protein>
    <submittedName>
        <fullName evidence="1">Uncharacterized protein (DUF934 family)</fullName>
    </submittedName>
</protein>
<dbReference type="Pfam" id="PF06073">
    <property type="entry name" value="DUF934"/>
    <property type="match status" value="1"/>
</dbReference>
<dbReference type="PIRSF" id="PIRSF030820">
    <property type="entry name" value="UCP030820"/>
    <property type="match status" value="1"/>
</dbReference>
<gene>
    <name evidence="1" type="ORF">FHS83_000981</name>
</gene>
<sequence length="161" mass="17833">MPLIKDGALAEDHFAFVADDAALPDGPVVVSLKRLRADRDALFARNQKLGVKLTSEESPEGIGSDLDRLSLVVLEFPKFRDGRPFSWARILRTRLKFAGEIRAVGDYLYDQVAYLSRVGVNAFELPPSITPELFARALTEMTNVYQPAADGKKTIRDLRAG</sequence>
<proteinExistence type="predicted"/>
<evidence type="ECO:0000313" key="1">
    <source>
        <dbReference type="EMBL" id="NIK87663.1"/>
    </source>
</evidence>
<dbReference type="AlphaFoldDB" id="A0A846MWE1"/>
<keyword evidence="2" id="KW-1185">Reference proteome</keyword>
<evidence type="ECO:0000313" key="2">
    <source>
        <dbReference type="Proteomes" id="UP000570514"/>
    </source>
</evidence>
<dbReference type="Proteomes" id="UP000570514">
    <property type="component" value="Unassembled WGS sequence"/>
</dbReference>
<dbReference type="InterPro" id="IPR008318">
    <property type="entry name" value="UCP030820"/>
</dbReference>
<accession>A0A846MWE1</accession>
<comment type="caution">
    <text evidence="1">The sequence shown here is derived from an EMBL/GenBank/DDBJ whole genome shotgun (WGS) entry which is preliminary data.</text>
</comment>
<dbReference type="RefSeq" id="WP_167081478.1">
    <property type="nucleotide sequence ID" value="NZ_BAAADC010000001.1"/>
</dbReference>
<organism evidence="1 2">
    <name type="scientific">Rhizomicrobium palustre</name>
    <dbReference type="NCBI Taxonomy" id="189966"/>
    <lineage>
        <taxon>Bacteria</taxon>
        <taxon>Pseudomonadati</taxon>
        <taxon>Pseudomonadota</taxon>
        <taxon>Alphaproteobacteria</taxon>
        <taxon>Micropepsales</taxon>
        <taxon>Micropepsaceae</taxon>
        <taxon>Rhizomicrobium</taxon>
    </lineage>
</organism>
<dbReference type="EMBL" id="JAASRM010000001">
    <property type="protein sequence ID" value="NIK87663.1"/>
    <property type="molecule type" value="Genomic_DNA"/>
</dbReference>